<protein>
    <submittedName>
        <fullName evidence="1">Uncharacterized protein</fullName>
    </submittedName>
</protein>
<sequence>MEHERPILCTFWNSSVCEKSGDDSGDDSPDHALCSAALRALAGIKAAASDADTGSVVFALCRCRAAVFRFALFYRPVSVYRVPLQWPPPEIGVPHVASVPLRRTELLFQAAMRYGGQTMPQTG</sequence>
<dbReference type="AlphaFoldDB" id="A0AAV7WNC7"/>
<gene>
    <name evidence="1" type="ORF">NDU88_003195</name>
</gene>
<organism evidence="1 2">
    <name type="scientific">Pleurodeles waltl</name>
    <name type="common">Iberian ribbed newt</name>
    <dbReference type="NCBI Taxonomy" id="8319"/>
    <lineage>
        <taxon>Eukaryota</taxon>
        <taxon>Metazoa</taxon>
        <taxon>Chordata</taxon>
        <taxon>Craniata</taxon>
        <taxon>Vertebrata</taxon>
        <taxon>Euteleostomi</taxon>
        <taxon>Amphibia</taxon>
        <taxon>Batrachia</taxon>
        <taxon>Caudata</taxon>
        <taxon>Salamandroidea</taxon>
        <taxon>Salamandridae</taxon>
        <taxon>Pleurodelinae</taxon>
        <taxon>Pleurodeles</taxon>
    </lineage>
</organism>
<comment type="caution">
    <text evidence="1">The sequence shown here is derived from an EMBL/GenBank/DDBJ whole genome shotgun (WGS) entry which is preliminary data.</text>
</comment>
<keyword evidence="2" id="KW-1185">Reference proteome</keyword>
<proteinExistence type="predicted"/>
<dbReference type="EMBL" id="JANPWB010000001">
    <property type="protein sequence ID" value="KAJ1215587.1"/>
    <property type="molecule type" value="Genomic_DNA"/>
</dbReference>
<evidence type="ECO:0000313" key="1">
    <source>
        <dbReference type="EMBL" id="KAJ1215587.1"/>
    </source>
</evidence>
<evidence type="ECO:0000313" key="2">
    <source>
        <dbReference type="Proteomes" id="UP001066276"/>
    </source>
</evidence>
<reference evidence="1" key="1">
    <citation type="journal article" date="2022" name="bioRxiv">
        <title>Sequencing and chromosome-scale assembly of the giantPleurodeles waltlgenome.</title>
        <authorList>
            <person name="Brown T."/>
            <person name="Elewa A."/>
            <person name="Iarovenko S."/>
            <person name="Subramanian E."/>
            <person name="Araus A.J."/>
            <person name="Petzold A."/>
            <person name="Susuki M."/>
            <person name="Suzuki K.-i.T."/>
            <person name="Hayashi T."/>
            <person name="Toyoda A."/>
            <person name="Oliveira C."/>
            <person name="Osipova E."/>
            <person name="Leigh N.D."/>
            <person name="Simon A."/>
            <person name="Yun M.H."/>
        </authorList>
    </citation>
    <scope>NUCLEOTIDE SEQUENCE</scope>
    <source>
        <strain evidence="1">20211129_DDA</strain>
        <tissue evidence="1">Liver</tissue>
    </source>
</reference>
<name>A0AAV7WNC7_PLEWA</name>
<accession>A0AAV7WNC7</accession>
<dbReference type="Proteomes" id="UP001066276">
    <property type="component" value="Chromosome 1_1"/>
</dbReference>